<evidence type="ECO:0000313" key="1">
    <source>
        <dbReference type="EMBL" id="KAH7037526.1"/>
    </source>
</evidence>
<name>A0A9P9BUD8_9PEZI</name>
<dbReference type="AlphaFoldDB" id="A0A9P9BUD8"/>
<gene>
    <name evidence="1" type="ORF">B0I36DRAFT_314247</name>
</gene>
<dbReference type="RefSeq" id="XP_046016647.1">
    <property type="nucleotide sequence ID" value="XM_046152737.1"/>
</dbReference>
<evidence type="ECO:0000313" key="2">
    <source>
        <dbReference type="Proteomes" id="UP000756346"/>
    </source>
</evidence>
<organism evidence="1 2">
    <name type="scientific">Microdochium trichocladiopsis</name>
    <dbReference type="NCBI Taxonomy" id="1682393"/>
    <lineage>
        <taxon>Eukaryota</taxon>
        <taxon>Fungi</taxon>
        <taxon>Dikarya</taxon>
        <taxon>Ascomycota</taxon>
        <taxon>Pezizomycotina</taxon>
        <taxon>Sordariomycetes</taxon>
        <taxon>Xylariomycetidae</taxon>
        <taxon>Xylariales</taxon>
        <taxon>Microdochiaceae</taxon>
        <taxon>Microdochium</taxon>
    </lineage>
</organism>
<dbReference type="Proteomes" id="UP000756346">
    <property type="component" value="Unassembled WGS sequence"/>
</dbReference>
<reference evidence="1" key="1">
    <citation type="journal article" date="2021" name="Nat. Commun.">
        <title>Genetic determinants of endophytism in the Arabidopsis root mycobiome.</title>
        <authorList>
            <person name="Mesny F."/>
            <person name="Miyauchi S."/>
            <person name="Thiergart T."/>
            <person name="Pickel B."/>
            <person name="Atanasova L."/>
            <person name="Karlsson M."/>
            <person name="Huettel B."/>
            <person name="Barry K.W."/>
            <person name="Haridas S."/>
            <person name="Chen C."/>
            <person name="Bauer D."/>
            <person name="Andreopoulos W."/>
            <person name="Pangilinan J."/>
            <person name="LaButti K."/>
            <person name="Riley R."/>
            <person name="Lipzen A."/>
            <person name="Clum A."/>
            <person name="Drula E."/>
            <person name="Henrissat B."/>
            <person name="Kohler A."/>
            <person name="Grigoriev I.V."/>
            <person name="Martin F.M."/>
            <person name="Hacquard S."/>
        </authorList>
    </citation>
    <scope>NUCLEOTIDE SEQUENCE</scope>
    <source>
        <strain evidence="1">MPI-CAGE-CH-0230</strain>
    </source>
</reference>
<proteinExistence type="predicted"/>
<keyword evidence="2" id="KW-1185">Reference proteome</keyword>
<comment type="caution">
    <text evidence="1">The sequence shown here is derived from an EMBL/GenBank/DDBJ whole genome shotgun (WGS) entry which is preliminary data.</text>
</comment>
<sequence length="93" mass="10679">MRIQPIPTRYFPRCPRPMQHLYIVSVVPLQTNLQAGLDELHARLQRLQVRGAIVPQSPSWGNVRDARIAEAVWSCWRGPALYVWPSLVPQPNL</sequence>
<accession>A0A9P9BUD8</accession>
<protein>
    <submittedName>
        <fullName evidence="1">Uncharacterized protein</fullName>
    </submittedName>
</protein>
<dbReference type="EMBL" id="JAGTJQ010000002">
    <property type="protein sequence ID" value="KAH7037526.1"/>
    <property type="molecule type" value="Genomic_DNA"/>
</dbReference>
<dbReference type="GeneID" id="70182283"/>